<sequence length="122" mass="14793">MHALRLMWAAHNEEMWLRRRRSNAMRRLVMSQIDEMPEELFRENYRFSKLLFRNLCYNYNHLLRYEVQEKSLWKSSHYVLIASIFENTDMNSDECQTCSFTPVVKVQLKGELTYIPTANEHV</sequence>
<reference evidence="1" key="1">
    <citation type="submission" date="2021-12" db="EMBL/GenBank/DDBJ databases">
        <authorList>
            <person name="King R."/>
        </authorList>
    </citation>
    <scope>NUCLEOTIDE SEQUENCE</scope>
</reference>
<dbReference type="OrthoDB" id="7434799at2759"/>
<protein>
    <submittedName>
        <fullName evidence="1">Uncharacterized protein</fullName>
    </submittedName>
</protein>
<gene>
    <name evidence="1" type="ORF">DIATSA_LOCUS7884</name>
</gene>
<accession>A0A9N9R5Y6</accession>
<reference evidence="1" key="2">
    <citation type="submission" date="2022-10" db="EMBL/GenBank/DDBJ databases">
        <authorList>
            <consortium name="ENA_rothamsted_submissions"/>
            <consortium name="culmorum"/>
            <person name="King R."/>
        </authorList>
    </citation>
    <scope>NUCLEOTIDE SEQUENCE</scope>
</reference>
<evidence type="ECO:0000313" key="1">
    <source>
        <dbReference type="EMBL" id="CAG9790215.1"/>
    </source>
</evidence>
<dbReference type="EMBL" id="OU893352">
    <property type="protein sequence ID" value="CAG9790215.1"/>
    <property type="molecule type" value="Genomic_DNA"/>
</dbReference>
<dbReference type="Proteomes" id="UP001153714">
    <property type="component" value="Chromosome 21"/>
</dbReference>
<dbReference type="AlphaFoldDB" id="A0A9N9R5Y6"/>
<proteinExistence type="predicted"/>
<evidence type="ECO:0000313" key="2">
    <source>
        <dbReference type="Proteomes" id="UP001153714"/>
    </source>
</evidence>
<organism evidence="1 2">
    <name type="scientific">Diatraea saccharalis</name>
    <name type="common">sugarcane borer</name>
    <dbReference type="NCBI Taxonomy" id="40085"/>
    <lineage>
        <taxon>Eukaryota</taxon>
        <taxon>Metazoa</taxon>
        <taxon>Ecdysozoa</taxon>
        <taxon>Arthropoda</taxon>
        <taxon>Hexapoda</taxon>
        <taxon>Insecta</taxon>
        <taxon>Pterygota</taxon>
        <taxon>Neoptera</taxon>
        <taxon>Endopterygota</taxon>
        <taxon>Lepidoptera</taxon>
        <taxon>Glossata</taxon>
        <taxon>Ditrysia</taxon>
        <taxon>Pyraloidea</taxon>
        <taxon>Crambidae</taxon>
        <taxon>Crambinae</taxon>
        <taxon>Diatraea</taxon>
    </lineage>
</organism>
<keyword evidence="2" id="KW-1185">Reference proteome</keyword>
<name>A0A9N9R5Y6_9NEOP</name>